<organism evidence="5 6">
    <name type="scientific">Plectus sambesii</name>
    <dbReference type="NCBI Taxonomy" id="2011161"/>
    <lineage>
        <taxon>Eukaryota</taxon>
        <taxon>Metazoa</taxon>
        <taxon>Ecdysozoa</taxon>
        <taxon>Nematoda</taxon>
        <taxon>Chromadorea</taxon>
        <taxon>Plectida</taxon>
        <taxon>Plectina</taxon>
        <taxon>Plectoidea</taxon>
        <taxon>Plectidae</taxon>
        <taxon>Plectus</taxon>
    </lineage>
</organism>
<evidence type="ECO:0000256" key="2">
    <source>
        <dbReference type="ARBA" id="ARBA00023002"/>
    </source>
</evidence>
<dbReference type="InterPro" id="IPR036291">
    <property type="entry name" value="NAD(P)-bd_dom_sf"/>
</dbReference>
<sequence>MTGSRFCVTGGGGYFGQCLAKELQAQGHHVVLLDIQFVDSPAVRLRENALTRIKGSVLDRKTLEEALVACDACFHIAAYGMSGSPSLDSKRTHEVNVVGTENVIQACIKLNVPRLVFASSVGVVFTDQEIVNGDETMPYAPLDKHVEYYSVSKTIAEKRVLEMDKAELAGANKTSQENELRTCALRFRGIYGPGEPRTTLRTAEMCRKGLMMITFGQKKECLTQYSGVDNSVQACRLAEEALRADRQCRAGGQAYFIVDGGPPVDSFQFWRPLMDSMGIEYPRYRLPYKLVYFIAFLMECLFHLTGIEPVFTRLEVNLIGVTNYYSIDKAKKDLGYRPTHNHDLKGTVAYFEKFFADQTAIADESKTKPGRPLDPKLLFFLMMVGAVFLWYALDFVIE</sequence>
<reference evidence="6" key="1">
    <citation type="submission" date="2022-11" db="UniProtKB">
        <authorList>
            <consortium name="WormBaseParasite"/>
        </authorList>
    </citation>
    <scope>IDENTIFICATION</scope>
</reference>
<dbReference type="Proteomes" id="UP000887566">
    <property type="component" value="Unplaced"/>
</dbReference>
<proteinExistence type="inferred from homology"/>
<name>A0A914VNN0_9BILA</name>
<dbReference type="Gene3D" id="3.40.50.720">
    <property type="entry name" value="NAD(P)-binding Rossmann-like Domain"/>
    <property type="match status" value="1"/>
</dbReference>
<dbReference type="GO" id="GO:0006694">
    <property type="term" value="P:steroid biosynthetic process"/>
    <property type="evidence" value="ECO:0007669"/>
    <property type="project" value="InterPro"/>
</dbReference>
<feature type="domain" description="3-beta hydroxysteroid dehydrogenase/isomerase" evidence="4">
    <location>
        <begin position="8"/>
        <end position="286"/>
    </location>
</feature>
<keyword evidence="3" id="KW-0812">Transmembrane</keyword>
<dbReference type="SUPFAM" id="SSF51735">
    <property type="entry name" value="NAD(P)-binding Rossmann-fold domains"/>
    <property type="match status" value="1"/>
</dbReference>
<keyword evidence="3" id="KW-0472">Membrane</keyword>
<dbReference type="Pfam" id="PF01073">
    <property type="entry name" value="3Beta_HSD"/>
    <property type="match status" value="1"/>
</dbReference>
<dbReference type="InterPro" id="IPR002225">
    <property type="entry name" value="3Beta_OHSteriod_DH/Estase"/>
</dbReference>
<dbReference type="WBParaSite" id="PSAMB.scaffold216size64840.g3677.t1">
    <property type="protein sequence ID" value="PSAMB.scaffold216size64840.g3677.t1"/>
    <property type="gene ID" value="PSAMB.scaffold216size64840.g3677"/>
</dbReference>
<evidence type="ECO:0000256" key="3">
    <source>
        <dbReference type="RuleBase" id="RU004475"/>
    </source>
</evidence>
<dbReference type="PANTHER" id="PTHR43245">
    <property type="entry name" value="BIFUNCTIONAL POLYMYXIN RESISTANCE PROTEIN ARNA"/>
    <property type="match status" value="1"/>
</dbReference>
<dbReference type="AlphaFoldDB" id="A0A914VNN0"/>
<protein>
    <submittedName>
        <fullName evidence="6">3-beta hydroxysteroid dehydrogenase/isomerase domain-containing protein</fullName>
    </submittedName>
</protein>
<dbReference type="PANTHER" id="PTHR43245:SF51">
    <property type="entry name" value="SHORT CHAIN DEHYDROGENASE_REDUCTASE FAMILY 42E, MEMBER 2"/>
    <property type="match status" value="1"/>
</dbReference>
<keyword evidence="3" id="KW-1133">Transmembrane helix</keyword>
<dbReference type="GO" id="GO:0016616">
    <property type="term" value="F:oxidoreductase activity, acting on the CH-OH group of donors, NAD or NADP as acceptor"/>
    <property type="evidence" value="ECO:0007669"/>
    <property type="project" value="InterPro"/>
</dbReference>
<dbReference type="InterPro" id="IPR050177">
    <property type="entry name" value="Lipid_A_modif_metabolic_enz"/>
</dbReference>
<comment type="similarity">
    <text evidence="1 3">Belongs to the 3-beta-HSD family.</text>
</comment>
<feature type="transmembrane region" description="Helical" evidence="3">
    <location>
        <begin position="377"/>
        <end position="397"/>
    </location>
</feature>
<evidence type="ECO:0000313" key="5">
    <source>
        <dbReference type="Proteomes" id="UP000887566"/>
    </source>
</evidence>
<accession>A0A914VNN0</accession>
<keyword evidence="5" id="KW-1185">Reference proteome</keyword>
<evidence type="ECO:0000313" key="6">
    <source>
        <dbReference type="WBParaSite" id="PSAMB.scaffold216size64840.g3677.t1"/>
    </source>
</evidence>
<evidence type="ECO:0000259" key="4">
    <source>
        <dbReference type="Pfam" id="PF01073"/>
    </source>
</evidence>
<keyword evidence="2 3" id="KW-0560">Oxidoreductase</keyword>
<evidence type="ECO:0000256" key="1">
    <source>
        <dbReference type="ARBA" id="ARBA00009219"/>
    </source>
</evidence>